<keyword evidence="6 7" id="KW-0472">Membrane</keyword>
<keyword evidence="5 7" id="KW-1133">Transmembrane helix</keyword>
<sequence>KICIVGKNYFGTLCFLVMWFADHRICRRGTEKPCYKITSFQDSRLRASFEAARQKCREDDGELLSIETENEQRLVERFVQELRASDGDFWIGLRRSSQYNADCSSQYYWLDYSQATFRNWLVTEPSCGLDQCVALFYRPSSSSGQKEHNMFKWTDYNCNSKNNFICKYSDGRLLLVLMLAVTLRYLIGNKSETSIFISISDDTNIYYILLATLPVMLLLILVVSGVFCFRVMSRRYVMDCKHFYHFLVCYSL</sequence>
<keyword evidence="3" id="KW-0732">Signal</keyword>
<reference evidence="9" key="2">
    <citation type="submission" date="2025-09" db="UniProtKB">
        <authorList>
            <consortium name="Ensembl"/>
        </authorList>
    </citation>
    <scope>IDENTIFICATION</scope>
</reference>
<dbReference type="GO" id="GO:0005540">
    <property type="term" value="F:hyaluronic acid binding"/>
    <property type="evidence" value="ECO:0007669"/>
    <property type="project" value="TreeGrafter"/>
</dbReference>
<dbReference type="GO" id="GO:0030246">
    <property type="term" value="F:carbohydrate binding"/>
    <property type="evidence" value="ECO:0007669"/>
    <property type="project" value="UniProtKB-KW"/>
</dbReference>
<dbReference type="SUPFAM" id="SSF56436">
    <property type="entry name" value="C-type lectin-like"/>
    <property type="match status" value="1"/>
</dbReference>
<protein>
    <submittedName>
        <fullName evidence="9">Layilin b</fullName>
    </submittedName>
</protein>
<keyword evidence="4" id="KW-0430">Lectin</keyword>
<dbReference type="Gene3D" id="3.10.100.10">
    <property type="entry name" value="Mannose-Binding Protein A, subunit A"/>
    <property type="match status" value="1"/>
</dbReference>
<dbReference type="PROSITE" id="PS50041">
    <property type="entry name" value="C_TYPE_LECTIN_2"/>
    <property type="match status" value="1"/>
</dbReference>
<evidence type="ECO:0000256" key="6">
    <source>
        <dbReference type="ARBA" id="ARBA00023136"/>
    </source>
</evidence>
<evidence type="ECO:0000256" key="3">
    <source>
        <dbReference type="ARBA" id="ARBA00022729"/>
    </source>
</evidence>
<comment type="subcellular location">
    <subcellularLocation>
        <location evidence="1">Membrane</location>
        <topology evidence="1">Single-pass type I membrane protein</topology>
    </subcellularLocation>
</comment>
<accession>A0A671NIW6</accession>
<dbReference type="InterPro" id="IPR016187">
    <property type="entry name" value="CTDL_fold"/>
</dbReference>
<name>A0A671NIW6_9TELE</name>
<dbReference type="SMART" id="SM00034">
    <property type="entry name" value="CLECT"/>
    <property type="match status" value="1"/>
</dbReference>
<feature type="transmembrane region" description="Helical" evidence="7">
    <location>
        <begin position="207"/>
        <end position="229"/>
    </location>
</feature>
<evidence type="ECO:0000256" key="2">
    <source>
        <dbReference type="ARBA" id="ARBA00022692"/>
    </source>
</evidence>
<dbReference type="GO" id="GO:0016020">
    <property type="term" value="C:membrane"/>
    <property type="evidence" value="ECO:0007669"/>
    <property type="project" value="UniProtKB-SubCell"/>
</dbReference>
<feature type="transmembrane region" description="Helical" evidence="7">
    <location>
        <begin position="171"/>
        <end position="187"/>
    </location>
</feature>
<dbReference type="InterPro" id="IPR016186">
    <property type="entry name" value="C-type_lectin-like/link_sf"/>
</dbReference>
<dbReference type="Proteomes" id="UP000472260">
    <property type="component" value="Unassembled WGS sequence"/>
</dbReference>
<evidence type="ECO:0000259" key="8">
    <source>
        <dbReference type="PROSITE" id="PS50041"/>
    </source>
</evidence>
<evidence type="ECO:0000313" key="10">
    <source>
        <dbReference type="Proteomes" id="UP000472260"/>
    </source>
</evidence>
<organism evidence="9 10">
    <name type="scientific">Sinocyclocheilus anshuiensis</name>
    <dbReference type="NCBI Taxonomy" id="1608454"/>
    <lineage>
        <taxon>Eukaryota</taxon>
        <taxon>Metazoa</taxon>
        <taxon>Chordata</taxon>
        <taxon>Craniata</taxon>
        <taxon>Vertebrata</taxon>
        <taxon>Euteleostomi</taxon>
        <taxon>Actinopterygii</taxon>
        <taxon>Neopterygii</taxon>
        <taxon>Teleostei</taxon>
        <taxon>Ostariophysi</taxon>
        <taxon>Cypriniformes</taxon>
        <taxon>Cyprinidae</taxon>
        <taxon>Cyprininae</taxon>
        <taxon>Sinocyclocheilus</taxon>
    </lineage>
</organism>
<dbReference type="AlphaFoldDB" id="A0A671NIW6"/>
<evidence type="ECO:0000256" key="4">
    <source>
        <dbReference type="ARBA" id="ARBA00022734"/>
    </source>
</evidence>
<evidence type="ECO:0000256" key="1">
    <source>
        <dbReference type="ARBA" id="ARBA00004479"/>
    </source>
</evidence>
<feature type="domain" description="C-type lectin" evidence="8">
    <location>
        <begin position="30"/>
        <end position="167"/>
    </location>
</feature>
<dbReference type="Pfam" id="PF00059">
    <property type="entry name" value="Lectin_C"/>
    <property type="match status" value="1"/>
</dbReference>
<keyword evidence="10" id="KW-1185">Reference proteome</keyword>
<evidence type="ECO:0000256" key="7">
    <source>
        <dbReference type="SAM" id="Phobius"/>
    </source>
</evidence>
<reference evidence="9" key="1">
    <citation type="submission" date="2025-08" db="UniProtKB">
        <authorList>
            <consortium name="Ensembl"/>
        </authorList>
    </citation>
    <scope>IDENTIFICATION</scope>
</reference>
<dbReference type="Ensembl" id="ENSSANT00000046016.1">
    <property type="protein sequence ID" value="ENSSANP00000043242.1"/>
    <property type="gene ID" value="ENSSANG00000021914.1"/>
</dbReference>
<dbReference type="InterPro" id="IPR001304">
    <property type="entry name" value="C-type_lectin-like"/>
</dbReference>
<dbReference type="PANTHER" id="PTHR14789:SF2">
    <property type="entry name" value="LAYILIN"/>
    <property type="match status" value="1"/>
</dbReference>
<proteinExistence type="predicted"/>
<evidence type="ECO:0000313" key="9">
    <source>
        <dbReference type="Ensembl" id="ENSSANP00000043242.1"/>
    </source>
</evidence>
<evidence type="ECO:0000256" key="5">
    <source>
        <dbReference type="ARBA" id="ARBA00022989"/>
    </source>
</evidence>
<dbReference type="PANTHER" id="PTHR14789">
    <property type="entry name" value="CHONDROLECTIN VARIANT CHODLFDELTAE"/>
    <property type="match status" value="1"/>
</dbReference>
<keyword evidence="2 7" id="KW-0812">Transmembrane</keyword>
<dbReference type="InterPro" id="IPR051505">
    <property type="entry name" value="C-type_lectin_domain"/>
</dbReference>